<keyword evidence="6" id="KW-0418">Kinase</keyword>
<keyword evidence="8" id="KW-1133">Transmembrane helix</keyword>
<name>A0A9W6KCF1_9PSED</name>
<dbReference type="AlphaFoldDB" id="A0A9W6KCF1"/>
<feature type="domain" description="HAMP" evidence="10">
    <location>
        <begin position="158"/>
        <end position="210"/>
    </location>
</feature>
<comment type="caution">
    <text evidence="11">The sequence shown here is derived from an EMBL/GenBank/DDBJ whole genome shotgun (WGS) entry which is preliminary data.</text>
</comment>
<dbReference type="PANTHER" id="PTHR24421:SF58">
    <property type="entry name" value="SIGNAL TRANSDUCTION HISTIDINE-PROTEIN KINASE_PHOSPHATASE UHPB"/>
    <property type="match status" value="1"/>
</dbReference>
<dbReference type="InterPro" id="IPR011712">
    <property type="entry name" value="Sig_transdc_His_kin_sub3_dim/P"/>
</dbReference>
<dbReference type="PROSITE" id="PS50885">
    <property type="entry name" value="HAMP"/>
    <property type="match status" value="1"/>
</dbReference>
<feature type="transmembrane region" description="Helical" evidence="8">
    <location>
        <begin position="138"/>
        <end position="157"/>
    </location>
</feature>
<evidence type="ECO:0000256" key="1">
    <source>
        <dbReference type="ARBA" id="ARBA00000085"/>
    </source>
</evidence>
<dbReference type="Pfam" id="PF02518">
    <property type="entry name" value="HATPase_c"/>
    <property type="match status" value="1"/>
</dbReference>
<evidence type="ECO:0000259" key="9">
    <source>
        <dbReference type="PROSITE" id="PS50109"/>
    </source>
</evidence>
<dbReference type="InterPro" id="IPR003594">
    <property type="entry name" value="HATPase_dom"/>
</dbReference>
<dbReference type="CDD" id="cd06225">
    <property type="entry name" value="HAMP"/>
    <property type="match status" value="1"/>
</dbReference>
<sequence>MKAQLSRSALWRINLLVTLFFSLVALVCMAVLLRQASYDVKRELNAAQAVVEYLREAAQRDPASLESKLTHSLRHVRVHWLNGSVTVSDPLDAWLGERLFPTAKQFAEPLRLADGREVLISVDPQDEIDEVWDSLTQLLVLFGLSLGLSLAVIRWAVRRGLRVLDEVIGGLQQVSQGQLQVRLPVHSLHESKQLAEHFNQMVSTLEQVQADNRELTQALLALQEHERKRLALALHDDMGQYLTGIRAQLLLLRSMTHQNPAVAATLRGLEINCQHMQESFRGLIRDLYPVVLERLQLGEAIELLVAQWQQAQGIRCDLRMGSHLPLMEAAQQAHLYRLLQEALTNVARHSGASQVNVRLHRRGKRLALLVSDNGSGAERIPRPGIGMRSMGERARCLGGQLHLRTRPGNGWLLRLSMPAP</sequence>
<dbReference type="InterPro" id="IPR036890">
    <property type="entry name" value="HATPase_C_sf"/>
</dbReference>
<dbReference type="InterPro" id="IPR003660">
    <property type="entry name" value="HAMP_dom"/>
</dbReference>
<dbReference type="Pfam" id="PF00672">
    <property type="entry name" value="HAMP"/>
    <property type="match status" value="1"/>
</dbReference>
<dbReference type="PROSITE" id="PS50109">
    <property type="entry name" value="HIS_KIN"/>
    <property type="match status" value="1"/>
</dbReference>
<proteinExistence type="predicted"/>
<dbReference type="Proteomes" id="UP001143328">
    <property type="component" value="Unassembled WGS sequence"/>
</dbReference>
<evidence type="ECO:0000313" key="12">
    <source>
        <dbReference type="Proteomes" id="UP001143328"/>
    </source>
</evidence>
<comment type="subcellular location">
    <subcellularLocation>
        <location evidence="2">Membrane</location>
    </subcellularLocation>
</comment>
<dbReference type="SUPFAM" id="SSF158472">
    <property type="entry name" value="HAMP domain-like"/>
    <property type="match status" value="1"/>
</dbReference>
<comment type="catalytic activity">
    <reaction evidence="1">
        <text>ATP + protein L-histidine = ADP + protein N-phospho-L-histidine.</text>
        <dbReference type="EC" id="2.7.13.3"/>
    </reaction>
</comment>
<protein>
    <recommendedName>
        <fullName evidence="3">histidine kinase</fullName>
        <ecNumber evidence="3">2.7.13.3</ecNumber>
    </recommendedName>
</protein>
<keyword evidence="7" id="KW-0902">Two-component regulatory system</keyword>
<evidence type="ECO:0000259" key="10">
    <source>
        <dbReference type="PROSITE" id="PS50885"/>
    </source>
</evidence>
<feature type="transmembrane region" description="Helical" evidence="8">
    <location>
        <begin position="12"/>
        <end position="33"/>
    </location>
</feature>
<dbReference type="CDD" id="cd16917">
    <property type="entry name" value="HATPase_UhpB-NarQ-NarX-like"/>
    <property type="match status" value="1"/>
</dbReference>
<accession>A0A9W6KCF1</accession>
<gene>
    <name evidence="11" type="ORF">GCM10017655_51790</name>
</gene>
<dbReference type="GO" id="GO:0046983">
    <property type="term" value="F:protein dimerization activity"/>
    <property type="evidence" value="ECO:0007669"/>
    <property type="project" value="InterPro"/>
</dbReference>
<evidence type="ECO:0000256" key="8">
    <source>
        <dbReference type="SAM" id="Phobius"/>
    </source>
</evidence>
<dbReference type="InterPro" id="IPR050482">
    <property type="entry name" value="Sensor_HK_TwoCompSys"/>
</dbReference>
<evidence type="ECO:0000256" key="7">
    <source>
        <dbReference type="ARBA" id="ARBA00023012"/>
    </source>
</evidence>
<dbReference type="SUPFAM" id="SSF55874">
    <property type="entry name" value="ATPase domain of HSP90 chaperone/DNA topoisomerase II/histidine kinase"/>
    <property type="match status" value="1"/>
</dbReference>
<dbReference type="RefSeq" id="WP_271198398.1">
    <property type="nucleotide sequence ID" value="NZ_BSFN01000035.1"/>
</dbReference>
<evidence type="ECO:0000256" key="2">
    <source>
        <dbReference type="ARBA" id="ARBA00004370"/>
    </source>
</evidence>
<keyword evidence="8" id="KW-0812">Transmembrane</keyword>
<reference evidence="11" key="2">
    <citation type="submission" date="2023-01" db="EMBL/GenBank/DDBJ databases">
        <authorList>
            <person name="Sun Q."/>
            <person name="Evtushenko L."/>
        </authorList>
    </citation>
    <scope>NUCLEOTIDE SEQUENCE</scope>
    <source>
        <strain evidence="11">VKM B-2935</strain>
    </source>
</reference>
<evidence type="ECO:0000256" key="3">
    <source>
        <dbReference type="ARBA" id="ARBA00012438"/>
    </source>
</evidence>
<keyword evidence="4" id="KW-0597">Phosphoprotein</keyword>
<dbReference type="SMART" id="SM00304">
    <property type="entry name" value="HAMP"/>
    <property type="match status" value="1"/>
</dbReference>
<keyword evidence="8" id="KW-0472">Membrane</keyword>
<evidence type="ECO:0000256" key="6">
    <source>
        <dbReference type="ARBA" id="ARBA00022777"/>
    </source>
</evidence>
<evidence type="ECO:0000313" key="11">
    <source>
        <dbReference type="EMBL" id="GLK92114.1"/>
    </source>
</evidence>
<dbReference type="GO" id="GO:0000155">
    <property type="term" value="F:phosphorelay sensor kinase activity"/>
    <property type="evidence" value="ECO:0007669"/>
    <property type="project" value="InterPro"/>
</dbReference>
<dbReference type="PANTHER" id="PTHR24421">
    <property type="entry name" value="NITRATE/NITRITE SENSOR PROTEIN NARX-RELATED"/>
    <property type="match status" value="1"/>
</dbReference>
<dbReference type="Pfam" id="PF07730">
    <property type="entry name" value="HisKA_3"/>
    <property type="match status" value="1"/>
</dbReference>
<keyword evidence="12" id="KW-1185">Reference proteome</keyword>
<evidence type="ECO:0000256" key="5">
    <source>
        <dbReference type="ARBA" id="ARBA00022679"/>
    </source>
</evidence>
<dbReference type="InterPro" id="IPR005467">
    <property type="entry name" value="His_kinase_dom"/>
</dbReference>
<reference evidence="11" key="1">
    <citation type="journal article" date="2014" name="Int. J. Syst. Evol. Microbiol.">
        <title>Complete genome sequence of Corynebacterium casei LMG S-19264T (=DSM 44701T), isolated from a smear-ripened cheese.</title>
        <authorList>
            <consortium name="US DOE Joint Genome Institute (JGI-PGF)"/>
            <person name="Walter F."/>
            <person name="Albersmeier A."/>
            <person name="Kalinowski J."/>
            <person name="Ruckert C."/>
        </authorList>
    </citation>
    <scope>NUCLEOTIDE SEQUENCE</scope>
    <source>
        <strain evidence="11">VKM B-2935</strain>
    </source>
</reference>
<keyword evidence="5" id="KW-0808">Transferase</keyword>
<dbReference type="Gene3D" id="3.30.565.10">
    <property type="entry name" value="Histidine kinase-like ATPase, C-terminal domain"/>
    <property type="match status" value="1"/>
</dbReference>
<organism evidence="11 12">
    <name type="scientific">Pseudomonas turukhanskensis</name>
    <dbReference type="NCBI Taxonomy" id="1806536"/>
    <lineage>
        <taxon>Bacteria</taxon>
        <taxon>Pseudomonadati</taxon>
        <taxon>Pseudomonadota</taxon>
        <taxon>Gammaproteobacteria</taxon>
        <taxon>Pseudomonadales</taxon>
        <taxon>Pseudomonadaceae</taxon>
        <taxon>Pseudomonas</taxon>
    </lineage>
</organism>
<feature type="domain" description="Histidine kinase" evidence="9">
    <location>
        <begin position="233"/>
        <end position="420"/>
    </location>
</feature>
<dbReference type="Gene3D" id="1.20.5.1930">
    <property type="match status" value="1"/>
</dbReference>
<evidence type="ECO:0000256" key="4">
    <source>
        <dbReference type="ARBA" id="ARBA00022553"/>
    </source>
</evidence>
<dbReference type="EC" id="2.7.13.3" evidence="3"/>
<dbReference type="Gene3D" id="6.10.340.10">
    <property type="match status" value="1"/>
</dbReference>
<dbReference type="EMBL" id="BSFN01000035">
    <property type="protein sequence ID" value="GLK92114.1"/>
    <property type="molecule type" value="Genomic_DNA"/>
</dbReference>
<dbReference type="GO" id="GO:0016020">
    <property type="term" value="C:membrane"/>
    <property type="evidence" value="ECO:0007669"/>
    <property type="project" value="UniProtKB-SubCell"/>
</dbReference>